<evidence type="ECO:0000313" key="3">
    <source>
        <dbReference type="EMBL" id="MCK0532568.1"/>
    </source>
</evidence>
<feature type="domain" description="FecR protein" evidence="1">
    <location>
        <begin position="115"/>
        <end position="207"/>
    </location>
</feature>
<gene>
    <name evidence="3" type="ORF">MU848_13335</name>
</gene>
<dbReference type="PANTHER" id="PTHR30273:SF2">
    <property type="entry name" value="PROTEIN FECR"/>
    <property type="match status" value="1"/>
</dbReference>
<comment type="caution">
    <text evidence="3">The sequence shown here is derived from an EMBL/GenBank/DDBJ whole genome shotgun (WGS) entry which is preliminary data.</text>
</comment>
<dbReference type="InterPro" id="IPR006860">
    <property type="entry name" value="FecR"/>
</dbReference>
<accession>A0ABT0DZN0</accession>
<keyword evidence="4" id="KW-1185">Reference proteome</keyword>
<dbReference type="InterPro" id="IPR032623">
    <property type="entry name" value="FecR_N"/>
</dbReference>
<dbReference type="Proteomes" id="UP001203512">
    <property type="component" value="Unassembled WGS sequence"/>
</dbReference>
<evidence type="ECO:0000259" key="1">
    <source>
        <dbReference type="Pfam" id="PF04773"/>
    </source>
</evidence>
<dbReference type="Gene3D" id="3.55.50.30">
    <property type="match status" value="1"/>
</dbReference>
<proteinExistence type="predicted"/>
<dbReference type="RefSeq" id="WP_201516222.1">
    <property type="nucleotide sequence ID" value="NZ_JALKHS010000010.1"/>
</dbReference>
<dbReference type="InterPro" id="IPR012373">
    <property type="entry name" value="Ferrdict_sens_TM"/>
</dbReference>
<reference evidence="3 4" key="1">
    <citation type="submission" date="2022-04" db="EMBL/GenBank/DDBJ databases">
        <authorList>
            <person name="Huq M.A."/>
        </authorList>
    </citation>
    <scope>NUCLEOTIDE SEQUENCE [LARGE SCALE GENOMIC DNA]</scope>
    <source>
        <strain evidence="3 4">MAH-33</strain>
    </source>
</reference>
<organism evidence="3 4">
    <name type="scientific">Sphingobium agri</name>
    <dbReference type="NCBI Taxonomy" id="2933566"/>
    <lineage>
        <taxon>Bacteria</taxon>
        <taxon>Pseudomonadati</taxon>
        <taxon>Pseudomonadota</taxon>
        <taxon>Alphaproteobacteria</taxon>
        <taxon>Sphingomonadales</taxon>
        <taxon>Sphingomonadaceae</taxon>
        <taxon>Sphingobium</taxon>
    </lineage>
</organism>
<evidence type="ECO:0000313" key="4">
    <source>
        <dbReference type="Proteomes" id="UP001203512"/>
    </source>
</evidence>
<protein>
    <submittedName>
        <fullName evidence="3">FecR domain-containing protein</fullName>
    </submittedName>
</protein>
<feature type="domain" description="FecR N-terminal" evidence="2">
    <location>
        <begin position="23"/>
        <end position="63"/>
    </location>
</feature>
<name>A0ABT0DZN0_9SPHN</name>
<dbReference type="Gene3D" id="2.60.120.1440">
    <property type="match status" value="1"/>
</dbReference>
<dbReference type="Pfam" id="PF16220">
    <property type="entry name" value="DUF4880"/>
    <property type="match status" value="1"/>
</dbReference>
<dbReference type="Pfam" id="PF04773">
    <property type="entry name" value="FecR"/>
    <property type="match status" value="1"/>
</dbReference>
<dbReference type="PIRSF" id="PIRSF018266">
    <property type="entry name" value="FecR"/>
    <property type="match status" value="1"/>
</dbReference>
<dbReference type="PANTHER" id="PTHR30273">
    <property type="entry name" value="PERIPLASMIC SIGNAL SENSOR AND SIGMA FACTOR ACTIVATOR FECR-RELATED"/>
    <property type="match status" value="1"/>
</dbReference>
<sequence>MSDYDMMRLVHSSSARSDDNADEQALNWVVLLTSGRLTEEDVAAFRRWRDRSSGNREALAKAREAWRLTGEALPRLRRRDSFRQFCRSRLTLAIAASLALTIGLSYQYQHSWQYDYVSGVGERRPVTLADGSELMLGADTALKVDFSQGQRRITLGRGQIMLQVVHDDARPMIVSAGAANYRDVGTIFGVTRDNAASQMVVAEGLVEAQGRNRRVTLGQGWSASVDGQGFVRTRRVEPTQELAWAKGRMIFNDRPLRDIVGALRPYYRGRVFLLDATAANQRLSAVVQLDSIDLWLTGLSKTNLVKVNSIGKFHLIS</sequence>
<dbReference type="EMBL" id="JALKHS010000010">
    <property type="protein sequence ID" value="MCK0532568.1"/>
    <property type="molecule type" value="Genomic_DNA"/>
</dbReference>
<evidence type="ECO:0000259" key="2">
    <source>
        <dbReference type="Pfam" id="PF16220"/>
    </source>
</evidence>